<evidence type="ECO:0000256" key="1">
    <source>
        <dbReference type="SAM" id="MobiDB-lite"/>
    </source>
</evidence>
<feature type="compositionally biased region" description="Polar residues" evidence="1">
    <location>
        <begin position="117"/>
        <end position="134"/>
    </location>
</feature>
<reference evidence="3" key="1">
    <citation type="submission" date="2013-12" db="EMBL/GenBank/DDBJ databases">
        <title>The Genome Sequence of Aphanomyces astaci APO3.</title>
        <authorList>
            <consortium name="The Broad Institute Genomics Platform"/>
            <person name="Russ C."/>
            <person name="Tyler B."/>
            <person name="van West P."/>
            <person name="Dieguez-Uribeondo J."/>
            <person name="Young S.K."/>
            <person name="Zeng Q."/>
            <person name="Gargeya S."/>
            <person name="Fitzgerald M."/>
            <person name="Abouelleil A."/>
            <person name="Alvarado L."/>
            <person name="Chapman S.B."/>
            <person name="Gainer-Dewar J."/>
            <person name="Goldberg J."/>
            <person name="Griggs A."/>
            <person name="Gujja S."/>
            <person name="Hansen M."/>
            <person name="Howarth C."/>
            <person name="Imamovic A."/>
            <person name="Ireland A."/>
            <person name="Larimer J."/>
            <person name="McCowan C."/>
            <person name="Murphy C."/>
            <person name="Pearson M."/>
            <person name="Poon T.W."/>
            <person name="Priest M."/>
            <person name="Roberts A."/>
            <person name="Saif S."/>
            <person name="Shea T."/>
            <person name="Sykes S."/>
            <person name="Wortman J."/>
            <person name="Nusbaum C."/>
            <person name="Birren B."/>
        </authorList>
    </citation>
    <scope>NUCLEOTIDE SEQUENCE [LARGE SCALE GENOMIC DNA]</scope>
    <source>
        <strain evidence="3">APO3</strain>
    </source>
</reference>
<name>W4HBY7_APHAT</name>
<dbReference type="EMBL" id="KI913114">
    <property type="protein sequence ID" value="ETV89071.1"/>
    <property type="molecule type" value="Genomic_DNA"/>
</dbReference>
<feature type="region of interest" description="Disordered" evidence="1">
    <location>
        <begin position="117"/>
        <end position="161"/>
    </location>
</feature>
<dbReference type="OrthoDB" id="73103at2759"/>
<dbReference type="RefSeq" id="XP_009821471.1">
    <property type="nucleotide sequence ID" value="XM_009823169.1"/>
</dbReference>
<feature type="signal peptide" evidence="2">
    <location>
        <begin position="1"/>
        <end position="17"/>
    </location>
</feature>
<organism evidence="3">
    <name type="scientific">Aphanomyces astaci</name>
    <name type="common">Crayfish plague agent</name>
    <dbReference type="NCBI Taxonomy" id="112090"/>
    <lineage>
        <taxon>Eukaryota</taxon>
        <taxon>Sar</taxon>
        <taxon>Stramenopiles</taxon>
        <taxon>Oomycota</taxon>
        <taxon>Saprolegniomycetes</taxon>
        <taxon>Saprolegniales</taxon>
        <taxon>Verrucalvaceae</taxon>
        <taxon>Aphanomyces</taxon>
    </lineage>
</organism>
<gene>
    <name evidence="3" type="ORF">H257_00455</name>
</gene>
<protein>
    <submittedName>
        <fullName evidence="3">Uncharacterized protein</fullName>
    </submittedName>
</protein>
<dbReference type="AlphaFoldDB" id="W4HBY7"/>
<dbReference type="VEuPathDB" id="FungiDB:H257_00455"/>
<proteinExistence type="predicted"/>
<keyword evidence="2" id="KW-0732">Signal</keyword>
<evidence type="ECO:0000313" key="3">
    <source>
        <dbReference type="EMBL" id="ETV89071.1"/>
    </source>
</evidence>
<evidence type="ECO:0000256" key="2">
    <source>
        <dbReference type="SAM" id="SignalP"/>
    </source>
</evidence>
<accession>W4HBY7</accession>
<dbReference type="GeneID" id="20802451"/>
<sequence>MKIYVLTCCAVLHLATGTELVPSHDGLRFVKPTTCDERECPHGGCVFRDCNEPVSCKGGLCDFINCKSPDCGGGVCTIVEAEDGSCPGGLCNFVKPKRSLKEDYCTGGLCLVDSKGQVSSPGSLNVIPQETARPTPTEAPVIAPTPDQQSPVASQATTDAA</sequence>
<feature type="chain" id="PRO_5004841864" evidence="2">
    <location>
        <begin position="18"/>
        <end position="161"/>
    </location>
</feature>
<feature type="compositionally biased region" description="Polar residues" evidence="1">
    <location>
        <begin position="146"/>
        <end position="161"/>
    </location>
</feature>